<comment type="cofactor">
    <cofactor evidence="6">
        <name>[2Fe-2S] cluster</name>
        <dbReference type="ChEBI" id="CHEBI:190135"/>
    </cofactor>
</comment>
<protein>
    <submittedName>
        <fullName evidence="9">Ubiquinol-cytochrome c reductase iron-sulfur subunit</fullName>
    </submittedName>
</protein>
<evidence type="ECO:0000256" key="5">
    <source>
        <dbReference type="ARBA" id="ARBA00023157"/>
    </source>
</evidence>
<dbReference type="InterPro" id="IPR005805">
    <property type="entry name" value="Rieske_Fe-S_prot_C"/>
</dbReference>
<dbReference type="InterPro" id="IPR017941">
    <property type="entry name" value="Rieske_2Fe-2S"/>
</dbReference>
<keyword evidence="1" id="KW-0001">2Fe-2S</keyword>
<dbReference type="Gene3D" id="2.102.10.10">
    <property type="entry name" value="Rieske [2Fe-2S] iron-sulphur domain"/>
    <property type="match status" value="1"/>
</dbReference>
<feature type="domain" description="Rieske" evidence="8">
    <location>
        <begin position="87"/>
        <end position="156"/>
    </location>
</feature>
<dbReference type="GO" id="GO:0051537">
    <property type="term" value="F:2 iron, 2 sulfur cluster binding"/>
    <property type="evidence" value="ECO:0007669"/>
    <property type="project" value="UniProtKB-KW"/>
</dbReference>
<keyword evidence="5" id="KW-1015">Disulfide bond</keyword>
<dbReference type="GO" id="GO:0046872">
    <property type="term" value="F:metal ion binding"/>
    <property type="evidence" value="ECO:0007669"/>
    <property type="project" value="UniProtKB-KW"/>
</dbReference>
<evidence type="ECO:0000256" key="6">
    <source>
        <dbReference type="ARBA" id="ARBA00034078"/>
    </source>
</evidence>
<keyword evidence="2" id="KW-0479">Metal-binding</keyword>
<evidence type="ECO:0000256" key="7">
    <source>
        <dbReference type="SAM" id="Phobius"/>
    </source>
</evidence>
<sequence>MQYNTDNQGRRGFLVRATQALSALIGGALGIPAFVYLFTPAKSHSTGGWVDAGDISQLKLNAPEELPFRRVRMDGWKIITEKSTAWVVRLSEKEVVAYTPQCTHLGCAYHWEESKGQFLCPCHTSNFSIDGKVLNGPAPRPLDRYLVKVDGTRLLIGPEQSKTKGA</sequence>
<dbReference type="InterPro" id="IPR014349">
    <property type="entry name" value="Rieske_Fe-S_prot"/>
</dbReference>
<keyword evidence="10" id="KW-1185">Reference proteome</keyword>
<dbReference type="EMBL" id="CP063849">
    <property type="protein sequence ID" value="QOY91447.1"/>
    <property type="molecule type" value="Genomic_DNA"/>
</dbReference>
<dbReference type="SUPFAM" id="SSF50022">
    <property type="entry name" value="ISP domain"/>
    <property type="match status" value="1"/>
</dbReference>
<evidence type="ECO:0000313" key="9">
    <source>
        <dbReference type="EMBL" id="QOY91447.1"/>
    </source>
</evidence>
<dbReference type="Proteomes" id="UP000593892">
    <property type="component" value="Chromosome"/>
</dbReference>
<dbReference type="AlphaFoldDB" id="A0A7S7SMM5"/>
<evidence type="ECO:0000256" key="3">
    <source>
        <dbReference type="ARBA" id="ARBA00023004"/>
    </source>
</evidence>
<evidence type="ECO:0000259" key="8">
    <source>
        <dbReference type="PROSITE" id="PS51296"/>
    </source>
</evidence>
<dbReference type="RefSeq" id="WP_194453101.1">
    <property type="nucleotide sequence ID" value="NZ_CP063849.1"/>
</dbReference>
<name>A0A7S7SMM5_PALFE</name>
<accession>A0A7S7SMM5</accession>
<keyword evidence="4" id="KW-0411">Iron-sulfur</keyword>
<dbReference type="PRINTS" id="PR00162">
    <property type="entry name" value="RIESKE"/>
</dbReference>
<feature type="transmembrane region" description="Helical" evidence="7">
    <location>
        <begin position="20"/>
        <end position="39"/>
    </location>
</feature>
<organism evidence="9 10">
    <name type="scientific">Paludibaculum fermentans</name>
    <dbReference type="NCBI Taxonomy" id="1473598"/>
    <lineage>
        <taxon>Bacteria</taxon>
        <taxon>Pseudomonadati</taxon>
        <taxon>Acidobacteriota</taxon>
        <taxon>Terriglobia</taxon>
        <taxon>Bryobacterales</taxon>
        <taxon>Bryobacteraceae</taxon>
        <taxon>Paludibaculum</taxon>
    </lineage>
</organism>
<reference evidence="9 10" key="1">
    <citation type="submission" date="2020-10" db="EMBL/GenBank/DDBJ databases">
        <title>Complete genome sequence of Paludibaculum fermentans P105T, a facultatively anaerobic acidobacterium capable of dissimilatory Fe(III) reduction.</title>
        <authorList>
            <person name="Dedysh S.N."/>
            <person name="Beletsky A.V."/>
            <person name="Kulichevskaya I.S."/>
            <person name="Mardanov A.V."/>
            <person name="Ravin N.V."/>
        </authorList>
    </citation>
    <scope>NUCLEOTIDE SEQUENCE [LARGE SCALE GENOMIC DNA]</scope>
    <source>
        <strain evidence="9 10">P105</strain>
    </source>
</reference>
<dbReference type="PROSITE" id="PS51296">
    <property type="entry name" value="RIESKE"/>
    <property type="match status" value="1"/>
</dbReference>
<gene>
    <name evidence="9" type="ORF">IRI77_16300</name>
</gene>
<keyword evidence="7" id="KW-1133">Transmembrane helix</keyword>
<evidence type="ECO:0000256" key="4">
    <source>
        <dbReference type="ARBA" id="ARBA00023014"/>
    </source>
</evidence>
<dbReference type="PANTHER" id="PTHR10134">
    <property type="entry name" value="CYTOCHROME B-C1 COMPLEX SUBUNIT RIESKE, MITOCHONDRIAL"/>
    <property type="match status" value="1"/>
</dbReference>
<keyword evidence="7" id="KW-0472">Membrane</keyword>
<dbReference type="Pfam" id="PF00355">
    <property type="entry name" value="Rieske"/>
    <property type="match status" value="1"/>
</dbReference>
<dbReference type="KEGG" id="pfer:IRI77_16300"/>
<dbReference type="CDD" id="cd03467">
    <property type="entry name" value="Rieske"/>
    <property type="match status" value="1"/>
</dbReference>
<dbReference type="InterPro" id="IPR036922">
    <property type="entry name" value="Rieske_2Fe-2S_sf"/>
</dbReference>
<keyword evidence="7" id="KW-0812">Transmembrane</keyword>
<dbReference type="GO" id="GO:0016020">
    <property type="term" value="C:membrane"/>
    <property type="evidence" value="ECO:0007669"/>
    <property type="project" value="InterPro"/>
</dbReference>
<evidence type="ECO:0000256" key="1">
    <source>
        <dbReference type="ARBA" id="ARBA00022714"/>
    </source>
</evidence>
<evidence type="ECO:0000256" key="2">
    <source>
        <dbReference type="ARBA" id="ARBA00022723"/>
    </source>
</evidence>
<evidence type="ECO:0000313" key="10">
    <source>
        <dbReference type="Proteomes" id="UP000593892"/>
    </source>
</evidence>
<keyword evidence="3" id="KW-0408">Iron</keyword>
<proteinExistence type="predicted"/>